<comment type="caution">
    <text evidence="1">The sequence shown here is derived from an EMBL/GenBank/DDBJ whole genome shotgun (WGS) entry which is preliminary data.</text>
</comment>
<dbReference type="Proteomes" id="UP000765509">
    <property type="component" value="Unassembled WGS sequence"/>
</dbReference>
<dbReference type="SUPFAM" id="SSF53098">
    <property type="entry name" value="Ribonuclease H-like"/>
    <property type="match status" value="1"/>
</dbReference>
<dbReference type="EMBL" id="AVOT02010910">
    <property type="protein sequence ID" value="MBW0491106.1"/>
    <property type="molecule type" value="Genomic_DNA"/>
</dbReference>
<dbReference type="InterPro" id="IPR012337">
    <property type="entry name" value="RNaseH-like_sf"/>
</dbReference>
<keyword evidence="2" id="KW-1185">Reference proteome</keyword>
<name>A0A9Q3CZ87_9BASI</name>
<protein>
    <recommendedName>
        <fullName evidence="3">DUF659 domain-containing protein</fullName>
    </recommendedName>
</protein>
<dbReference type="AlphaFoldDB" id="A0A9Q3CZ87"/>
<accession>A0A9Q3CZ87</accession>
<evidence type="ECO:0000313" key="1">
    <source>
        <dbReference type="EMBL" id="MBW0491106.1"/>
    </source>
</evidence>
<gene>
    <name evidence="1" type="ORF">O181_030821</name>
</gene>
<sequence length="120" mass="13594">MGGSHSGASLAWSLWEFLSEHGMIKWLSSIIGDNAANNVSMISVLHRKFAGINVDWPKDTRFHQCACHVLNLVDKYFLANMGQLTNYNYEFFDNYLGVTLAMLEESKDEDCPTFPSKNLK</sequence>
<organism evidence="1 2">
    <name type="scientific">Austropuccinia psidii MF-1</name>
    <dbReference type="NCBI Taxonomy" id="1389203"/>
    <lineage>
        <taxon>Eukaryota</taxon>
        <taxon>Fungi</taxon>
        <taxon>Dikarya</taxon>
        <taxon>Basidiomycota</taxon>
        <taxon>Pucciniomycotina</taxon>
        <taxon>Pucciniomycetes</taxon>
        <taxon>Pucciniales</taxon>
        <taxon>Sphaerophragmiaceae</taxon>
        <taxon>Austropuccinia</taxon>
    </lineage>
</organism>
<dbReference type="OrthoDB" id="3259198at2759"/>
<evidence type="ECO:0000313" key="2">
    <source>
        <dbReference type="Proteomes" id="UP000765509"/>
    </source>
</evidence>
<evidence type="ECO:0008006" key="3">
    <source>
        <dbReference type="Google" id="ProtNLM"/>
    </source>
</evidence>
<proteinExistence type="predicted"/>
<reference evidence="1" key="1">
    <citation type="submission" date="2021-03" db="EMBL/GenBank/DDBJ databases">
        <title>Draft genome sequence of rust myrtle Austropuccinia psidii MF-1, a brazilian biotype.</title>
        <authorList>
            <person name="Quecine M.C."/>
            <person name="Pachon D.M.R."/>
            <person name="Bonatelli M.L."/>
            <person name="Correr F.H."/>
            <person name="Franceschini L.M."/>
            <person name="Leite T.F."/>
            <person name="Margarido G.R.A."/>
            <person name="Almeida C.A."/>
            <person name="Ferrarezi J.A."/>
            <person name="Labate C.A."/>
        </authorList>
    </citation>
    <scope>NUCLEOTIDE SEQUENCE</scope>
    <source>
        <strain evidence="1">MF-1</strain>
    </source>
</reference>